<gene>
    <name evidence="2" type="ORF">VTK73DRAFT_1306</name>
</gene>
<accession>A0ABR3VTU0</accession>
<dbReference type="EMBL" id="JAZHXJ010001309">
    <property type="protein sequence ID" value="KAL1845032.1"/>
    <property type="molecule type" value="Genomic_DNA"/>
</dbReference>
<reference evidence="2 3" key="1">
    <citation type="journal article" date="2024" name="Commun. Biol.">
        <title>Comparative genomic analysis of thermophilic fungi reveals convergent evolutionary adaptations and gene losses.</title>
        <authorList>
            <person name="Steindorff A.S."/>
            <person name="Aguilar-Pontes M.V."/>
            <person name="Robinson A.J."/>
            <person name="Andreopoulos B."/>
            <person name="LaButti K."/>
            <person name="Kuo A."/>
            <person name="Mondo S."/>
            <person name="Riley R."/>
            <person name="Otillar R."/>
            <person name="Haridas S."/>
            <person name="Lipzen A."/>
            <person name="Grimwood J."/>
            <person name="Schmutz J."/>
            <person name="Clum A."/>
            <person name="Reid I.D."/>
            <person name="Moisan M.C."/>
            <person name="Butler G."/>
            <person name="Nguyen T.T.M."/>
            <person name="Dewar K."/>
            <person name="Conant G."/>
            <person name="Drula E."/>
            <person name="Henrissat B."/>
            <person name="Hansel C."/>
            <person name="Singer S."/>
            <person name="Hutchinson M.I."/>
            <person name="de Vries R.P."/>
            <person name="Natvig D.O."/>
            <person name="Powell A.J."/>
            <person name="Tsang A."/>
            <person name="Grigoriev I.V."/>
        </authorList>
    </citation>
    <scope>NUCLEOTIDE SEQUENCE [LARGE SCALE GENOMIC DNA]</scope>
    <source>
        <strain evidence="2 3">ATCC 24622</strain>
    </source>
</reference>
<dbReference type="Proteomes" id="UP001586593">
    <property type="component" value="Unassembled WGS sequence"/>
</dbReference>
<evidence type="ECO:0000256" key="1">
    <source>
        <dbReference type="SAM" id="SignalP"/>
    </source>
</evidence>
<comment type="caution">
    <text evidence="2">The sequence shown here is derived from an EMBL/GenBank/DDBJ whole genome shotgun (WGS) entry which is preliminary data.</text>
</comment>
<proteinExistence type="predicted"/>
<feature type="signal peptide" evidence="1">
    <location>
        <begin position="1"/>
        <end position="18"/>
    </location>
</feature>
<sequence>MRFSAFLVVWAALRGARGQDGDVQVLEPRNFKDLGAKRVKILYEPMLVPGMMDETTGGMADFDVVDAPMPCHDCLITGFLPSLQFEDGTVANANTSMSLHHAVFANLNRTDTTCPDWEGERFLAAGNERTALDLTLGGTRKAGYYVGRHDVGAVVMELMNEAMDPRTVRLSVEWEFLGSGVADGFDVAVPLWLDVTGPCGSSSVDVSGEGDVFDVTMSPPWASPFGGDLLVMNGHLHDGGVRLDVFVNGRRACESVARYGESEGFVVPPSGSSMDSGMHNHQGGGGGEADMVRISSISACHNLGRVEPGVELGITAFYNFTEHPGMQDRQGGLEPVMGIELVHIARPWQEAVQDYLAGQMAS</sequence>
<keyword evidence="3" id="KW-1185">Reference proteome</keyword>
<organism evidence="2 3">
    <name type="scientific">Phialemonium thermophilum</name>
    <dbReference type="NCBI Taxonomy" id="223376"/>
    <lineage>
        <taxon>Eukaryota</taxon>
        <taxon>Fungi</taxon>
        <taxon>Dikarya</taxon>
        <taxon>Ascomycota</taxon>
        <taxon>Pezizomycotina</taxon>
        <taxon>Sordariomycetes</taxon>
        <taxon>Sordariomycetidae</taxon>
        <taxon>Cephalothecales</taxon>
        <taxon>Cephalothecaceae</taxon>
        <taxon>Phialemonium</taxon>
    </lineage>
</organism>
<name>A0ABR3VTU0_9PEZI</name>
<protein>
    <submittedName>
        <fullName evidence="2">Uncharacterized protein</fullName>
    </submittedName>
</protein>
<feature type="chain" id="PRO_5047090567" evidence="1">
    <location>
        <begin position="19"/>
        <end position="362"/>
    </location>
</feature>
<evidence type="ECO:0000313" key="3">
    <source>
        <dbReference type="Proteomes" id="UP001586593"/>
    </source>
</evidence>
<evidence type="ECO:0000313" key="2">
    <source>
        <dbReference type="EMBL" id="KAL1845032.1"/>
    </source>
</evidence>
<keyword evidence="1" id="KW-0732">Signal</keyword>